<name>A0A563W1T5_9CYAN</name>
<reference evidence="1 2" key="1">
    <citation type="submission" date="2019-01" db="EMBL/GenBank/DDBJ databases">
        <authorList>
            <person name="Brito A."/>
        </authorList>
    </citation>
    <scope>NUCLEOTIDE SEQUENCE [LARGE SCALE GENOMIC DNA]</scope>
    <source>
        <strain evidence="1">1</strain>
    </source>
</reference>
<dbReference type="RefSeq" id="WP_144876064.1">
    <property type="nucleotide sequence ID" value="NZ_LR214367.1"/>
</dbReference>
<accession>A0A563W1T5</accession>
<dbReference type="AlphaFoldDB" id="A0A563W1T5"/>
<proteinExistence type="predicted"/>
<organism evidence="1 2">
    <name type="scientific">Hyella patelloides LEGE 07179</name>
    <dbReference type="NCBI Taxonomy" id="945734"/>
    <lineage>
        <taxon>Bacteria</taxon>
        <taxon>Bacillati</taxon>
        <taxon>Cyanobacteriota</taxon>
        <taxon>Cyanophyceae</taxon>
        <taxon>Pleurocapsales</taxon>
        <taxon>Hyellaceae</taxon>
        <taxon>Hyella</taxon>
    </lineage>
</organism>
<dbReference type="OrthoDB" id="467621at2"/>
<sequence length="228" mass="24931">MLRHIQGILVTAISISFINLLDLIDPKKCFALIRLIRWGETINCPKCSSHHVIKRGFDDTQPEFIDPNPAHAATITYDITVNNLDGSLSGDEFTGDFSFDDATLTGSGSEFLSVSDLSFDFLETIYTVRDDNSSLGAKAEFLDGEFLGLSYSTDIQFSFVPGFFSLSDSFFAYDLSAGDNGTGDVIYTVRDNPNPGIIPEPATIFGLLTTVILGSGLKIRKNKCSRLN</sequence>
<gene>
    <name evidence="1" type="ORF">H1P_6340003</name>
</gene>
<evidence type="ECO:0008006" key="3">
    <source>
        <dbReference type="Google" id="ProtNLM"/>
    </source>
</evidence>
<evidence type="ECO:0000313" key="2">
    <source>
        <dbReference type="Proteomes" id="UP000320055"/>
    </source>
</evidence>
<dbReference type="InterPro" id="IPR013424">
    <property type="entry name" value="Ice-binding_C"/>
</dbReference>
<dbReference type="NCBIfam" id="TIGR02595">
    <property type="entry name" value="PEP_CTERM"/>
    <property type="match status" value="1"/>
</dbReference>
<keyword evidence="2" id="KW-1185">Reference proteome</keyword>
<evidence type="ECO:0000313" key="1">
    <source>
        <dbReference type="EMBL" id="VEP17674.1"/>
    </source>
</evidence>
<dbReference type="EMBL" id="CAACVJ010000595">
    <property type="protein sequence ID" value="VEP17674.1"/>
    <property type="molecule type" value="Genomic_DNA"/>
</dbReference>
<protein>
    <recommendedName>
        <fullName evidence="3">PEP-CTERM sorting domain-containing protein</fullName>
    </recommendedName>
</protein>
<dbReference type="Proteomes" id="UP000320055">
    <property type="component" value="Unassembled WGS sequence"/>
</dbReference>